<evidence type="ECO:0000313" key="2">
    <source>
        <dbReference type="EMBL" id="CAG9565079.1"/>
    </source>
</evidence>
<comment type="caution">
    <text evidence="2">The sequence shown here is derived from an EMBL/GenBank/DDBJ whole genome shotgun (WGS) entry which is preliminary data.</text>
</comment>
<sequence length="125" mass="12848">MVEGGEIIGTREEGVPGGNKTAPHSALGIAFSRGDLGGLSLSHPRLTVHTGPHPYSLCAMFGLDDMGRMGRASGNTGHVIHRGKGGGREGEGGGEVWDGDPSRRGEGRRGVSVPPGSALVFSHRV</sequence>
<evidence type="ECO:0000313" key="3">
    <source>
        <dbReference type="Proteomes" id="UP000789524"/>
    </source>
</evidence>
<proteinExistence type="predicted"/>
<protein>
    <submittedName>
        <fullName evidence="2">(African queen) hypothetical protein</fullName>
    </submittedName>
</protein>
<gene>
    <name evidence="2" type="ORF">DCHRY22_LOCUS5985</name>
</gene>
<accession>A0A8J2VS36</accession>
<dbReference type="AlphaFoldDB" id="A0A8J2VS36"/>
<feature type="region of interest" description="Disordered" evidence="1">
    <location>
        <begin position="74"/>
        <end position="116"/>
    </location>
</feature>
<keyword evidence="3" id="KW-1185">Reference proteome</keyword>
<organism evidence="2 3">
    <name type="scientific">Danaus chrysippus</name>
    <name type="common">African queen</name>
    <dbReference type="NCBI Taxonomy" id="151541"/>
    <lineage>
        <taxon>Eukaryota</taxon>
        <taxon>Metazoa</taxon>
        <taxon>Ecdysozoa</taxon>
        <taxon>Arthropoda</taxon>
        <taxon>Hexapoda</taxon>
        <taxon>Insecta</taxon>
        <taxon>Pterygota</taxon>
        <taxon>Neoptera</taxon>
        <taxon>Endopterygota</taxon>
        <taxon>Lepidoptera</taxon>
        <taxon>Glossata</taxon>
        <taxon>Ditrysia</taxon>
        <taxon>Papilionoidea</taxon>
        <taxon>Nymphalidae</taxon>
        <taxon>Danainae</taxon>
        <taxon>Danaini</taxon>
        <taxon>Danaina</taxon>
        <taxon>Danaus</taxon>
        <taxon>Anosia</taxon>
    </lineage>
</organism>
<dbReference type="Proteomes" id="UP000789524">
    <property type="component" value="Unassembled WGS sequence"/>
</dbReference>
<feature type="region of interest" description="Disordered" evidence="1">
    <location>
        <begin position="1"/>
        <end position="21"/>
    </location>
</feature>
<dbReference type="EMBL" id="CAKASE010000052">
    <property type="protein sequence ID" value="CAG9565079.1"/>
    <property type="molecule type" value="Genomic_DNA"/>
</dbReference>
<feature type="compositionally biased region" description="Basic and acidic residues" evidence="1">
    <location>
        <begin position="100"/>
        <end position="109"/>
    </location>
</feature>
<evidence type="ECO:0000256" key="1">
    <source>
        <dbReference type="SAM" id="MobiDB-lite"/>
    </source>
</evidence>
<reference evidence="2" key="1">
    <citation type="submission" date="2021-09" db="EMBL/GenBank/DDBJ databases">
        <authorList>
            <person name="Martin H S."/>
        </authorList>
    </citation>
    <scope>NUCLEOTIDE SEQUENCE</scope>
</reference>
<name>A0A8J2VS36_9NEOP</name>